<dbReference type="EMBL" id="JACYXZ010000003">
    <property type="protein sequence ID" value="MBD8870464.1"/>
    <property type="molecule type" value="Genomic_DNA"/>
</dbReference>
<proteinExistence type="predicted"/>
<organism evidence="3 4">
    <name type="scientific">Nocardioides donggukensis</name>
    <dbReference type="NCBI Taxonomy" id="2774019"/>
    <lineage>
        <taxon>Bacteria</taxon>
        <taxon>Bacillati</taxon>
        <taxon>Actinomycetota</taxon>
        <taxon>Actinomycetes</taxon>
        <taxon>Propionibacteriales</taxon>
        <taxon>Nocardioidaceae</taxon>
        <taxon>Nocardioides</taxon>
    </lineage>
</organism>
<dbReference type="Proteomes" id="UP000616839">
    <property type="component" value="Unassembled WGS sequence"/>
</dbReference>
<reference evidence="3" key="1">
    <citation type="submission" date="2020-09" db="EMBL/GenBank/DDBJ databases">
        <title>Nocardioides sp. strain MJB4 16S ribosomal RNA gene Genome sequencing and assembly.</title>
        <authorList>
            <person name="Kim I."/>
        </authorList>
    </citation>
    <scope>NUCLEOTIDE SEQUENCE</scope>
    <source>
        <strain evidence="3">MJB4</strain>
    </source>
</reference>
<feature type="region of interest" description="Disordered" evidence="2">
    <location>
        <begin position="59"/>
        <end position="119"/>
    </location>
</feature>
<dbReference type="AlphaFoldDB" id="A0A927Q2J8"/>
<dbReference type="Pfam" id="PF04977">
    <property type="entry name" value="DivIC"/>
    <property type="match status" value="1"/>
</dbReference>
<name>A0A927Q2J8_9ACTN</name>
<feature type="compositionally biased region" description="Low complexity" evidence="2">
    <location>
        <begin position="68"/>
        <end position="78"/>
    </location>
</feature>
<accession>A0A927Q2J8</accession>
<evidence type="ECO:0000313" key="4">
    <source>
        <dbReference type="Proteomes" id="UP000616839"/>
    </source>
</evidence>
<keyword evidence="4" id="KW-1185">Reference proteome</keyword>
<sequence>MRAYLQQRDHIADLNAQIAETGQDIEALEREKQRWQDDAYVEMQARERFGYVMPGETGYQVIDENGEPLDSPDQLSDPDSVEGIEPTPWWETAWASVEAAGDPEDPADRPEQKIQAPAP</sequence>
<comment type="caution">
    <text evidence="3">The sequence shown here is derived from an EMBL/GenBank/DDBJ whole genome shotgun (WGS) entry which is preliminary data.</text>
</comment>
<evidence type="ECO:0000313" key="3">
    <source>
        <dbReference type="EMBL" id="MBD8870464.1"/>
    </source>
</evidence>
<keyword evidence="1" id="KW-0175">Coiled coil</keyword>
<protein>
    <submittedName>
        <fullName evidence="3">Septum formation initiator family protein</fullName>
    </submittedName>
</protein>
<feature type="coiled-coil region" evidence="1">
    <location>
        <begin position="11"/>
        <end position="38"/>
    </location>
</feature>
<dbReference type="InterPro" id="IPR007060">
    <property type="entry name" value="FtsL/DivIC"/>
</dbReference>
<evidence type="ECO:0000256" key="1">
    <source>
        <dbReference type="SAM" id="Coils"/>
    </source>
</evidence>
<evidence type="ECO:0000256" key="2">
    <source>
        <dbReference type="SAM" id="MobiDB-lite"/>
    </source>
</evidence>
<gene>
    <name evidence="3" type="ORF">IE331_12585</name>
</gene>